<evidence type="ECO:0000256" key="6">
    <source>
        <dbReference type="SAM" id="Phobius"/>
    </source>
</evidence>
<dbReference type="InterPro" id="IPR004633">
    <property type="entry name" value="NaPi_cotrn-rel/YqeW-like"/>
</dbReference>
<feature type="domain" description="PhoU" evidence="7">
    <location>
        <begin position="344"/>
        <end position="430"/>
    </location>
</feature>
<feature type="transmembrane region" description="Helical" evidence="6">
    <location>
        <begin position="6"/>
        <end position="22"/>
    </location>
</feature>
<keyword evidence="5 6" id="KW-0472">Membrane</keyword>
<keyword evidence="4 6" id="KW-1133">Transmembrane helix</keyword>
<feature type="transmembrane region" description="Helical" evidence="6">
    <location>
        <begin position="133"/>
        <end position="151"/>
    </location>
</feature>
<accession>A0ABS6DWR7</accession>
<evidence type="ECO:0000313" key="9">
    <source>
        <dbReference type="Proteomes" id="UP001196301"/>
    </source>
</evidence>
<feature type="transmembrane region" description="Helical" evidence="6">
    <location>
        <begin position="99"/>
        <end position="121"/>
    </location>
</feature>
<comment type="subcellular location">
    <subcellularLocation>
        <location evidence="1">Cell membrane</location>
        <topology evidence="1">Multi-pass membrane protein</topology>
    </subcellularLocation>
</comment>
<evidence type="ECO:0000256" key="2">
    <source>
        <dbReference type="ARBA" id="ARBA00022475"/>
    </source>
</evidence>
<dbReference type="NCBIfam" id="NF037997">
    <property type="entry name" value="Na_Pi_symport"/>
    <property type="match status" value="1"/>
</dbReference>
<keyword evidence="2" id="KW-1003">Cell membrane</keyword>
<keyword evidence="9" id="KW-1185">Reference proteome</keyword>
<dbReference type="Pfam" id="PF02690">
    <property type="entry name" value="Na_Pi_cotrans"/>
    <property type="match status" value="2"/>
</dbReference>
<name>A0ABS6DWR7_9FIRM</name>
<gene>
    <name evidence="8" type="ORF">KQI20_07335</name>
</gene>
<evidence type="ECO:0000256" key="4">
    <source>
        <dbReference type="ARBA" id="ARBA00022989"/>
    </source>
</evidence>
<dbReference type="Proteomes" id="UP001196301">
    <property type="component" value="Unassembled WGS sequence"/>
</dbReference>
<dbReference type="EMBL" id="JAHLOQ010000016">
    <property type="protein sequence ID" value="MBU5336249.1"/>
    <property type="molecule type" value="Genomic_DNA"/>
</dbReference>
<feature type="transmembrane region" description="Helical" evidence="6">
    <location>
        <begin position="43"/>
        <end position="60"/>
    </location>
</feature>
<protein>
    <submittedName>
        <fullName evidence="8">Na/Pi cotransporter family protein</fullName>
    </submittedName>
</protein>
<evidence type="ECO:0000256" key="5">
    <source>
        <dbReference type="ARBA" id="ARBA00023136"/>
    </source>
</evidence>
<dbReference type="PANTHER" id="PTHR10010">
    <property type="entry name" value="SOLUTE CARRIER FAMILY 34 SODIUM PHOSPHATE , MEMBER 2-RELATED"/>
    <property type="match status" value="1"/>
</dbReference>
<dbReference type="PANTHER" id="PTHR10010:SF46">
    <property type="entry name" value="SODIUM-DEPENDENT PHOSPHATE TRANSPORT PROTEIN 2B"/>
    <property type="match status" value="1"/>
</dbReference>
<sequence length="542" mass="58800">MQIVISLLGGLGLFLYGMNLMGESLEKVAGSKMKKIIELLTKNIFMGVILGAVVTAVIQSSSATTVMVVGFVNAGLMGLPQAVGVIMGANIGTTVTAQIVSFDLTGMAPLALGIGILLYLFGGNDRYKQVGEVFIGFGLLFTGMESMKLAVSPLAEYKGFTDLLATFGRYPVLGLLLGFGITAIIQSSSAAMGMLVVLASQGLVPLQSALPILYGQNIGTCVTSLISSIGANKNAKRAAMIHLIFNILGTIIFLIFLNRFVVGLVVKMDPTNVARQIANVHTIFNIVSTLLLLPCNKLIVKLAMKIVPDRDDELEDDESRVIKYIDDRMIQTPPIALASTIKEVSRMGEKARDSVDYAMEGILEASTDAIEKSFKQEKVINQLQKTILNYLLKLSKAPLSEEDRETVDALFNTVNDIERIGDHADNLAEIAQSAIDGQVAFSEQGQNEISDMYNKVVSAYTYALEAMVTSDVHLACKVIKMEEQVDIMEESCRVNHMRRLNNSLCSIDNGIIYLEILSNLERISDHAANIAEKVIQQKTGDN</sequence>
<feature type="transmembrane region" description="Helical" evidence="6">
    <location>
        <begin position="243"/>
        <end position="262"/>
    </location>
</feature>
<comment type="caution">
    <text evidence="8">The sequence shown here is derived from an EMBL/GenBank/DDBJ whole genome shotgun (WGS) entry which is preliminary data.</text>
</comment>
<feature type="transmembrane region" description="Helical" evidence="6">
    <location>
        <begin position="66"/>
        <end position="87"/>
    </location>
</feature>
<evidence type="ECO:0000313" key="8">
    <source>
        <dbReference type="EMBL" id="MBU5336249.1"/>
    </source>
</evidence>
<dbReference type="InterPro" id="IPR003841">
    <property type="entry name" value="Na/Pi_transpt"/>
</dbReference>
<feature type="transmembrane region" description="Helical" evidence="6">
    <location>
        <begin position="172"/>
        <end position="200"/>
    </location>
</feature>
<feature type="transmembrane region" description="Helical" evidence="6">
    <location>
        <begin position="282"/>
        <end position="300"/>
    </location>
</feature>
<keyword evidence="3 6" id="KW-0812">Transmembrane</keyword>
<dbReference type="Pfam" id="PF01895">
    <property type="entry name" value="PhoU"/>
    <property type="match status" value="2"/>
</dbReference>
<feature type="domain" description="PhoU" evidence="7">
    <location>
        <begin position="449"/>
        <end position="534"/>
    </location>
</feature>
<evidence type="ECO:0000259" key="7">
    <source>
        <dbReference type="Pfam" id="PF01895"/>
    </source>
</evidence>
<proteinExistence type="predicted"/>
<evidence type="ECO:0000256" key="3">
    <source>
        <dbReference type="ARBA" id="ARBA00022692"/>
    </source>
</evidence>
<dbReference type="RefSeq" id="WP_216569375.1">
    <property type="nucleotide sequence ID" value="NZ_JAHLOQ010000016.1"/>
</dbReference>
<dbReference type="NCBIfam" id="TIGR00704">
    <property type="entry name" value="NaPi_cotrn_rel"/>
    <property type="match status" value="1"/>
</dbReference>
<dbReference type="InterPro" id="IPR026022">
    <property type="entry name" value="PhoU_dom"/>
</dbReference>
<evidence type="ECO:0000256" key="1">
    <source>
        <dbReference type="ARBA" id="ARBA00004651"/>
    </source>
</evidence>
<reference evidence="8 9" key="1">
    <citation type="submission" date="2021-06" db="EMBL/GenBank/DDBJ databases">
        <authorList>
            <person name="Sun Q."/>
            <person name="Li D."/>
        </authorList>
    </citation>
    <scope>NUCLEOTIDE SEQUENCE [LARGE SCALE GENOMIC DNA]</scope>
    <source>
        <strain evidence="8 9">N19</strain>
    </source>
</reference>
<organism evidence="8 9">
    <name type="scientific">Intestinibacter bartlettii</name>
    <dbReference type="NCBI Taxonomy" id="261299"/>
    <lineage>
        <taxon>Bacteria</taxon>
        <taxon>Bacillati</taxon>
        <taxon>Bacillota</taxon>
        <taxon>Clostridia</taxon>
        <taxon>Peptostreptococcales</taxon>
        <taxon>Peptostreptococcaceae</taxon>
        <taxon>Intestinibacter</taxon>
    </lineage>
</organism>